<dbReference type="OrthoDB" id="2735536at2759"/>
<accession>A0A9P8VDW7</accession>
<reference evidence="4" key="1">
    <citation type="journal article" date="2021" name="Nat. Commun.">
        <title>Genetic determinants of endophytism in the Arabidopsis root mycobiome.</title>
        <authorList>
            <person name="Mesny F."/>
            <person name="Miyauchi S."/>
            <person name="Thiergart T."/>
            <person name="Pickel B."/>
            <person name="Atanasova L."/>
            <person name="Karlsson M."/>
            <person name="Huettel B."/>
            <person name="Barry K.W."/>
            <person name="Haridas S."/>
            <person name="Chen C."/>
            <person name="Bauer D."/>
            <person name="Andreopoulos W."/>
            <person name="Pangilinan J."/>
            <person name="LaButti K."/>
            <person name="Riley R."/>
            <person name="Lipzen A."/>
            <person name="Clum A."/>
            <person name="Drula E."/>
            <person name="Henrissat B."/>
            <person name="Kohler A."/>
            <person name="Grigoriev I.V."/>
            <person name="Martin F.M."/>
            <person name="Hacquard S."/>
        </authorList>
    </citation>
    <scope>NUCLEOTIDE SEQUENCE</scope>
    <source>
        <strain evidence="4">MPI-SDFR-AT-0117</strain>
    </source>
</reference>
<name>A0A9P8VDW7_9PEZI</name>
<dbReference type="PANTHER" id="PTHR10366">
    <property type="entry name" value="NAD DEPENDENT EPIMERASE/DEHYDRATASE"/>
    <property type="match status" value="1"/>
</dbReference>
<dbReference type="PANTHER" id="PTHR10366:SF564">
    <property type="entry name" value="STEROL-4-ALPHA-CARBOXYLATE 3-DEHYDROGENASE, DECARBOXYLATING"/>
    <property type="match status" value="1"/>
</dbReference>
<dbReference type="SUPFAM" id="SSF51735">
    <property type="entry name" value="NAD(P)-binding Rossmann-fold domains"/>
    <property type="match status" value="1"/>
</dbReference>
<keyword evidence="5" id="KW-1185">Reference proteome</keyword>
<evidence type="ECO:0000259" key="3">
    <source>
        <dbReference type="Pfam" id="PF01370"/>
    </source>
</evidence>
<dbReference type="Proteomes" id="UP000770015">
    <property type="component" value="Unassembled WGS sequence"/>
</dbReference>
<dbReference type="InterPro" id="IPR050425">
    <property type="entry name" value="NAD(P)_dehydrat-like"/>
</dbReference>
<comment type="similarity">
    <text evidence="2">Belongs to the NAD(P)-dependent epimerase/dehydratase family. Dihydroflavonol-4-reductase subfamily.</text>
</comment>
<keyword evidence="1" id="KW-0560">Oxidoreductase</keyword>
<dbReference type="GO" id="GO:0016616">
    <property type="term" value="F:oxidoreductase activity, acting on the CH-OH group of donors, NAD or NADP as acceptor"/>
    <property type="evidence" value="ECO:0007669"/>
    <property type="project" value="TreeGrafter"/>
</dbReference>
<dbReference type="AlphaFoldDB" id="A0A9P8VDW7"/>
<comment type="caution">
    <text evidence="4">The sequence shown here is derived from an EMBL/GenBank/DDBJ whole genome shotgun (WGS) entry which is preliminary data.</text>
</comment>
<protein>
    <recommendedName>
        <fullName evidence="3">NAD-dependent epimerase/dehydratase domain-containing protein</fullName>
    </recommendedName>
</protein>
<evidence type="ECO:0000256" key="2">
    <source>
        <dbReference type="ARBA" id="ARBA00023445"/>
    </source>
</evidence>
<evidence type="ECO:0000313" key="4">
    <source>
        <dbReference type="EMBL" id="KAH6689732.1"/>
    </source>
</evidence>
<dbReference type="Pfam" id="PF01370">
    <property type="entry name" value="Epimerase"/>
    <property type="match status" value="1"/>
</dbReference>
<evidence type="ECO:0000256" key="1">
    <source>
        <dbReference type="ARBA" id="ARBA00023002"/>
    </source>
</evidence>
<proteinExistence type="inferred from homology"/>
<gene>
    <name evidence="4" type="ORF">F5X68DRAFT_150824</name>
</gene>
<dbReference type="InterPro" id="IPR001509">
    <property type="entry name" value="Epimerase_deHydtase"/>
</dbReference>
<dbReference type="Gene3D" id="3.40.50.720">
    <property type="entry name" value="NAD(P)-binding Rossmann-like Domain"/>
    <property type="match status" value="1"/>
</dbReference>
<dbReference type="InterPro" id="IPR036291">
    <property type="entry name" value="NAD(P)-bd_dom_sf"/>
</dbReference>
<evidence type="ECO:0000313" key="5">
    <source>
        <dbReference type="Proteomes" id="UP000770015"/>
    </source>
</evidence>
<feature type="domain" description="NAD-dependent epimerase/dehydratase" evidence="3">
    <location>
        <begin position="7"/>
        <end position="255"/>
    </location>
</feature>
<dbReference type="EMBL" id="JAGSXJ010000007">
    <property type="protein sequence ID" value="KAH6689732.1"/>
    <property type="molecule type" value="Genomic_DNA"/>
</dbReference>
<organism evidence="4 5">
    <name type="scientific">Plectosphaerella plurivora</name>
    <dbReference type="NCBI Taxonomy" id="936078"/>
    <lineage>
        <taxon>Eukaryota</taxon>
        <taxon>Fungi</taxon>
        <taxon>Dikarya</taxon>
        <taxon>Ascomycota</taxon>
        <taxon>Pezizomycotina</taxon>
        <taxon>Sordariomycetes</taxon>
        <taxon>Hypocreomycetidae</taxon>
        <taxon>Glomerellales</taxon>
        <taxon>Plectosphaerellaceae</taxon>
        <taxon>Plectosphaerella</taxon>
    </lineage>
</organism>
<sequence>MSQQLLVITGVSGHVGFRVLVEALSRGYKVRAVIRNAAQVEQIKAAESIKPFTAQLEFSVVPDLLLPGAFDGVLDGADGVVHVASPLPSQKTEDFKRDLIEPAINATLEVLKSAIKVPSIKKVVITSSVAVLLTWDFIVSSDYTTVLTAKDTYTPTNLDGPFANPMHAYGTSKAAAFDATKQFINKEKPHFEVINIMPTMVTGKNELNRTPEEVVNGSNGLTMGVVLSKKSEVPSIGVSVHVDDVARAHIDALNPALTGNQDYLCSSGGVDGTTWNDAQEIAKRLFPQAVAEGTLPLAGSLPTRPIRLDSSETEKAFGWKFASYEEQIKSVVGHYLELSVAK</sequence>